<gene>
    <name evidence="2" type="ORF">A4X13_0g5472</name>
</gene>
<organism evidence="2 3">
    <name type="scientific">Tilletia indica</name>
    <dbReference type="NCBI Taxonomy" id="43049"/>
    <lineage>
        <taxon>Eukaryota</taxon>
        <taxon>Fungi</taxon>
        <taxon>Dikarya</taxon>
        <taxon>Basidiomycota</taxon>
        <taxon>Ustilaginomycotina</taxon>
        <taxon>Exobasidiomycetes</taxon>
        <taxon>Tilletiales</taxon>
        <taxon>Tilletiaceae</taxon>
        <taxon>Tilletia</taxon>
    </lineage>
</organism>
<sequence length="460" mass="46864">MSTQGAFAPTTPLYTRQTQGQAQAVSGAGADASSHQTWGGFPQQNPSHSHQAQQMQQRLAPAPNAQTGALSLARSVPQQQPITPGLTRSGSGFFNPNQQPISQSSSLQLQAPSSSLALSTSSKPASSFGQLQLARGGTQSSAVVPAKTSSKSPPKMSAASAAEGSSAGAIEQSFTRAALVTRIQWNALALAGLFVLPNFGPVRGAMDIAFGALSVSSAGLLDSAVDSLAEYAVMLAKVMIVINLLDAVARLQSKAVEEKSAAGKIASAATPGKGTPAAKLALGVRSSPQTRPSASHLMGTSSPSSSPSAKVNSRRTPLYLQPGVRAALDEASLLATPTRPSPAEPEAHGSSSSSPFRASGGLGGANGRRWPSGSPAASLAGQNGESRNISPVQIFQARRAASGRGRMASGLQFDSSFDDDDDGSTEAPEVKYGLKVLNSSFSADWPPSSGPASSFATARQ</sequence>
<feature type="compositionally biased region" description="Polar residues" evidence="1">
    <location>
        <begin position="380"/>
        <end position="393"/>
    </location>
</feature>
<evidence type="ECO:0000256" key="1">
    <source>
        <dbReference type="SAM" id="MobiDB-lite"/>
    </source>
</evidence>
<feature type="compositionally biased region" description="Low complexity" evidence="1">
    <location>
        <begin position="145"/>
        <end position="160"/>
    </location>
</feature>
<reference evidence="2" key="1">
    <citation type="submission" date="2016-04" db="EMBL/GenBank/DDBJ databases">
        <authorList>
            <person name="Nguyen H.D."/>
            <person name="Samba Siva P."/>
            <person name="Cullis J."/>
            <person name="Levesque C.A."/>
            <person name="Hambleton S."/>
        </authorList>
    </citation>
    <scope>NUCLEOTIDE SEQUENCE</scope>
    <source>
        <strain evidence="2">DAOMC 236416</strain>
    </source>
</reference>
<reference evidence="2" key="2">
    <citation type="journal article" date="2019" name="IMA Fungus">
        <title>Genome sequencing and comparison of five Tilletia species to identify candidate genes for the detection of regulated species infecting wheat.</title>
        <authorList>
            <person name="Nguyen H.D.T."/>
            <person name="Sultana T."/>
            <person name="Kesanakurti P."/>
            <person name="Hambleton S."/>
        </authorList>
    </citation>
    <scope>NUCLEOTIDE SEQUENCE</scope>
    <source>
        <strain evidence="2">DAOMC 236416</strain>
    </source>
</reference>
<feature type="compositionally biased region" description="Low complexity" evidence="1">
    <location>
        <begin position="19"/>
        <end position="34"/>
    </location>
</feature>
<proteinExistence type="predicted"/>
<evidence type="ECO:0000313" key="2">
    <source>
        <dbReference type="EMBL" id="KAE8248790.1"/>
    </source>
</evidence>
<feature type="region of interest" description="Disordered" evidence="1">
    <location>
        <begin position="139"/>
        <end position="160"/>
    </location>
</feature>
<feature type="compositionally biased region" description="Low complexity" evidence="1">
    <location>
        <begin position="397"/>
        <end position="415"/>
    </location>
</feature>
<evidence type="ECO:0000313" key="3">
    <source>
        <dbReference type="Proteomes" id="UP000077521"/>
    </source>
</evidence>
<dbReference type="Proteomes" id="UP000077521">
    <property type="component" value="Unassembled WGS sequence"/>
</dbReference>
<feature type="region of interest" description="Disordered" evidence="1">
    <location>
        <begin position="283"/>
        <end position="315"/>
    </location>
</feature>
<feature type="compositionally biased region" description="Polar residues" evidence="1">
    <location>
        <begin position="76"/>
        <end position="97"/>
    </location>
</feature>
<accession>A0A177T6F3</accession>
<comment type="caution">
    <text evidence="2">The sequence shown here is derived from an EMBL/GenBank/DDBJ whole genome shotgun (WGS) entry which is preliminary data.</text>
</comment>
<feature type="region of interest" description="Disordered" evidence="1">
    <location>
        <begin position="336"/>
        <end position="428"/>
    </location>
</feature>
<feature type="region of interest" description="Disordered" evidence="1">
    <location>
        <begin position="440"/>
        <end position="460"/>
    </location>
</feature>
<feature type="region of interest" description="Disordered" evidence="1">
    <location>
        <begin position="1"/>
        <end position="108"/>
    </location>
</feature>
<name>A0A177T6F3_9BASI</name>
<feature type="compositionally biased region" description="Polar residues" evidence="1">
    <location>
        <begin position="42"/>
        <end position="57"/>
    </location>
</feature>
<protein>
    <submittedName>
        <fullName evidence="2">Uncharacterized protein</fullName>
    </submittedName>
</protein>
<keyword evidence="3" id="KW-1185">Reference proteome</keyword>
<dbReference type="EMBL" id="LWDF02000430">
    <property type="protein sequence ID" value="KAE8248790.1"/>
    <property type="molecule type" value="Genomic_DNA"/>
</dbReference>
<feature type="compositionally biased region" description="Low complexity" evidence="1">
    <location>
        <begin position="98"/>
        <end position="108"/>
    </location>
</feature>
<feature type="compositionally biased region" description="Polar residues" evidence="1">
    <location>
        <begin position="450"/>
        <end position="460"/>
    </location>
</feature>
<dbReference type="AlphaFoldDB" id="A0A177T6F3"/>